<dbReference type="RefSeq" id="WP_089533082.1">
    <property type="nucleotide sequence ID" value="NZ_CP022437.1"/>
</dbReference>
<evidence type="ECO:0000259" key="10">
    <source>
        <dbReference type="Pfam" id="PF03553"/>
    </source>
</evidence>
<evidence type="ECO:0000256" key="2">
    <source>
        <dbReference type="ARBA" id="ARBA00022448"/>
    </source>
</evidence>
<dbReference type="AlphaFoldDB" id="A0A221MEX8"/>
<proteinExistence type="inferred from homology"/>
<dbReference type="InterPro" id="IPR004770">
    <property type="entry name" value="Na/H_antiport_NhaC"/>
</dbReference>
<dbReference type="NCBIfam" id="TIGR00931">
    <property type="entry name" value="antiport_nhaC"/>
    <property type="match status" value="1"/>
</dbReference>
<accession>A0A221MEX8</accession>
<evidence type="ECO:0000313" key="11">
    <source>
        <dbReference type="EMBL" id="ASN06172.1"/>
    </source>
</evidence>
<keyword evidence="12" id="KW-1185">Reference proteome</keyword>
<feature type="transmembrane region" description="Helical" evidence="9">
    <location>
        <begin position="73"/>
        <end position="99"/>
    </location>
</feature>
<dbReference type="InterPro" id="IPR018461">
    <property type="entry name" value="Na/H_Antiport_NhaC-like_C"/>
</dbReference>
<dbReference type="PANTHER" id="PTHR33451:SF3">
    <property type="entry name" value="MALATE-2H(+)_NA(+)-LACTATE ANTIPORTER"/>
    <property type="match status" value="1"/>
</dbReference>
<dbReference type="OrthoDB" id="9762978at2"/>
<keyword evidence="3" id="KW-0050">Antiport</keyword>
<comment type="subcellular location">
    <subcellularLocation>
        <location evidence="1">Cell membrane</location>
        <topology evidence="1">Multi-pass membrane protein</topology>
    </subcellularLocation>
</comment>
<feature type="transmembrane region" description="Helical" evidence="9">
    <location>
        <begin position="258"/>
        <end position="275"/>
    </location>
</feature>
<evidence type="ECO:0000256" key="3">
    <source>
        <dbReference type="ARBA" id="ARBA00022449"/>
    </source>
</evidence>
<evidence type="ECO:0000256" key="5">
    <source>
        <dbReference type="ARBA" id="ARBA00022692"/>
    </source>
</evidence>
<feature type="transmembrane region" description="Helical" evidence="9">
    <location>
        <begin position="428"/>
        <end position="447"/>
    </location>
</feature>
<organism evidence="11 12">
    <name type="scientific">Virgibacillus necropolis</name>
    <dbReference type="NCBI Taxonomy" id="163877"/>
    <lineage>
        <taxon>Bacteria</taxon>
        <taxon>Bacillati</taxon>
        <taxon>Bacillota</taxon>
        <taxon>Bacilli</taxon>
        <taxon>Bacillales</taxon>
        <taxon>Bacillaceae</taxon>
        <taxon>Virgibacillus</taxon>
    </lineage>
</organism>
<feature type="transmembrane region" description="Helical" evidence="9">
    <location>
        <begin position="354"/>
        <end position="375"/>
    </location>
</feature>
<evidence type="ECO:0000256" key="6">
    <source>
        <dbReference type="ARBA" id="ARBA00022989"/>
    </source>
</evidence>
<keyword evidence="5 9" id="KW-0812">Transmembrane</keyword>
<keyword evidence="4" id="KW-1003">Cell membrane</keyword>
<dbReference type="Proteomes" id="UP000204391">
    <property type="component" value="Chromosome"/>
</dbReference>
<dbReference type="EMBL" id="CP022437">
    <property type="protein sequence ID" value="ASN06172.1"/>
    <property type="molecule type" value="Genomic_DNA"/>
</dbReference>
<evidence type="ECO:0000256" key="1">
    <source>
        <dbReference type="ARBA" id="ARBA00004651"/>
    </source>
</evidence>
<dbReference type="InterPro" id="IPR052180">
    <property type="entry name" value="NhaC_Na-H+_Antiporter"/>
</dbReference>
<evidence type="ECO:0000256" key="7">
    <source>
        <dbReference type="ARBA" id="ARBA00023136"/>
    </source>
</evidence>
<feature type="domain" description="Na+/H+ antiporter NhaC-like C-terminal" evidence="10">
    <location>
        <begin position="157"/>
        <end position="450"/>
    </location>
</feature>
<keyword evidence="2" id="KW-0813">Transport</keyword>
<evidence type="ECO:0000256" key="8">
    <source>
        <dbReference type="ARBA" id="ARBA00038435"/>
    </source>
</evidence>
<feature type="transmembrane region" description="Helical" evidence="9">
    <location>
        <begin position="190"/>
        <end position="212"/>
    </location>
</feature>
<feature type="transmembrane region" description="Helical" evidence="9">
    <location>
        <begin position="7"/>
        <end position="28"/>
    </location>
</feature>
<dbReference type="GO" id="GO:0015297">
    <property type="term" value="F:antiporter activity"/>
    <property type="evidence" value="ECO:0007669"/>
    <property type="project" value="UniProtKB-KW"/>
</dbReference>
<evidence type="ECO:0000313" key="12">
    <source>
        <dbReference type="Proteomes" id="UP000204391"/>
    </source>
</evidence>
<feature type="transmembrane region" description="Helical" evidence="9">
    <location>
        <begin position="232"/>
        <end position="251"/>
    </location>
</feature>
<comment type="similarity">
    <text evidence="8">Belongs to the NhaC Na(+)/H(+) (TC 2.A.35) antiporter family.</text>
</comment>
<dbReference type="KEGG" id="vne:CFK40_14655"/>
<dbReference type="Pfam" id="PF03553">
    <property type="entry name" value="Na_H_antiporter"/>
    <property type="match status" value="1"/>
</dbReference>
<keyword evidence="6 9" id="KW-1133">Transmembrane helix</keyword>
<feature type="transmembrane region" description="Helical" evidence="9">
    <location>
        <begin position="34"/>
        <end position="52"/>
    </location>
</feature>
<sequence length="469" mass="50506">MNTKLSTFKALFLLIISFTLILVGVLYLGAPSTIVLISTGTVVIALAVIWGIKWQKIEEDLIDNLKTMFKPILILLAVGMLIGSWMLSGTIPLIVYYGLLSINPIYFLFITAIICSLMSIMAGTSWGTIGTVGVALIGVSVGFGIPVYYTAGAIVVGAIFGDKLSPLSDTTVMSSAMANVELVDHIKHLLWTTIPGYIISLVLYLVLGFQFGGNTGNSGDVELILSTLKENFNLNPILIIPPIIVLVLIYFKKPTLPVFAIGILSGCLLAIFFQGKDILEVANVLNSGFQDTTSVPLVDEMLQRGGLSSMLDTVALLIGAAIFGSPLQTAGVIKTMLDKFIRLSKSAKTMMASSLTLHALFFTITGSYYVTYAVLGPAITPLYSKYGLHNKNWSRTMEDTGTALAPIIPWGVTGAFIADTLQVSTGEYILYAPMTYLGMIFALIYIFSGFGIAKTQTDSLHNVDVRKSV</sequence>
<dbReference type="GO" id="GO:0005886">
    <property type="term" value="C:plasma membrane"/>
    <property type="evidence" value="ECO:0007669"/>
    <property type="project" value="UniProtKB-SubCell"/>
</dbReference>
<name>A0A221MEX8_9BACI</name>
<feature type="transmembrane region" description="Helical" evidence="9">
    <location>
        <begin position="105"/>
        <end position="122"/>
    </location>
</feature>
<reference evidence="11 12" key="1">
    <citation type="journal article" date="2003" name="Int. J. Syst. Evol. Microbiol.">
        <title>Virgibacillus carmonensis sp. nov., Virgibacillus necropolis sp. nov. and Virgibacillus picturae sp. nov., three novel species isolated from deteriorated mural paintings, transfer of the species of the genus salibacillus to Virgibacillus, as Virgibacillus marismortui comb. nov. and Virgibacillus salexigens comb. nov., and emended description of the genus Virgibacillus.</title>
        <authorList>
            <person name="Heyrman J."/>
            <person name="Logan N.A."/>
            <person name="Busse H.J."/>
            <person name="Balcaen A."/>
            <person name="Lebbe L."/>
            <person name="Rodriguez-Diaz M."/>
            <person name="Swings J."/>
            <person name="De Vos P."/>
        </authorList>
    </citation>
    <scope>NUCLEOTIDE SEQUENCE [LARGE SCALE GENOMIC DNA]</scope>
    <source>
        <strain evidence="11 12">LMG 19488</strain>
    </source>
</reference>
<dbReference type="PANTHER" id="PTHR33451">
    <property type="entry name" value="MALATE-2H(+)/NA(+)-LACTATE ANTIPORTER"/>
    <property type="match status" value="1"/>
</dbReference>
<evidence type="ECO:0000256" key="4">
    <source>
        <dbReference type="ARBA" id="ARBA00022475"/>
    </source>
</evidence>
<protein>
    <submittedName>
        <fullName evidence="11">Na+/H+ antiporter NhaC</fullName>
    </submittedName>
</protein>
<feature type="transmembrane region" description="Helical" evidence="9">
    <location>
        <begin position="134"/>
        <end position="160"/>
    </location>
</feature>
<evidence type="ECO:0000256" key="9">
    <source>
        <dbReference type="SAM" id="Phobius"/>
    </source>
</evidence>
<keyword evidence="7 9" id="KW-0472">Membrane</keyword>
<gene>
    <name evidence="11" type="primary">nhaC</name>
    <name evidence="11" type="ORF">CFK40_14655</name>
</gene>
<feature type="transmembrane region" description="Helical" evidence="9">
    <location>
        <begin position="314"/>
        <end position="333"/>
    </location>
</feature>